<dbReference type="Gene3D" id="2.60.120.200">
    <property type="match status" value="1"/>
</dbReference>
<keyword evidence="1" id="KW-0732">Signal</keyword>
<gene>
    <name evidence="2" type="ORF">RP75_26985</name>
</gene>
<feature type="signal peptide" evidence="1">
    <location>
        <begin position="1"/>
        <end position="22"/>
    </location>
</feature>
<evidence type="ECO:0000313" key="2">
    <source>
        <dbReference type="EMBL" id="KJF70322.1"/>
    </source>
</evidence>
<sequence>MPQIPSPRAAAVIAALATAVPAAGEARATGSEPVAEFSTEFENQQVLTDWSEHNVSGWAPKWQPPRIENGHLVLQPRSSGWFDDNHAGHLYRTVTGDFIVSTRVKAEGTQSTYPKTDFSLAGLFIRAPRDIPAALSWTPGKENWLFFSVGTAEPAGEPHYEIKSTINSRSVLKILQAQEGWVELRIARTGELFTLLHRPEGVHDWTVLDQMIRPDLPETLNVGLTAYSDWTSIARSPNYNVDGTVEQHADFIARVDYIRFRRPASSDRLPIANLDAPQAGPLGPMIKARRDDLLSN</sequence>
<dbReference type="Proteomes" id="UP000032564">
    <property type="component" value="Unassembled WGS sequence"/>
</dbReference>
<evidence type="ECO:0000256" key="1">
    <source>
        <dbReference type="SAM" id="SignalP"/>
    </source>
</evidence>
<organism evidence="2 3">
    <name type="scientific">Agrobacterium arsenijevicii</name>
    <dbReference type="NCBI Taxonomy" id="1585697"/>
    <lineage>
        <taxon>Bacteria</taxon>
        <taxon>Pseudomonadati</taxon>
        <taxon>Pseudomonadota</taxon>
        <taxon>Alphaproteobacteria</taxon>
        <taxon>Hyphomicrobiales</taxon>
        <taxon>Rhizobiaceae</taxon>
        <taxon>Rhizobium/Agrobacterium group</taxon>
        <taxon>Agrobacterium</taxon>
    </lineage>
</organism>
<proteinExistence type="predicted"/>
<comment type="caution">
    <text evidence="2">The sequence shown here is derived from an EMBL/GenBank/DDBJ whole genome shotgun (WGS) entry which is preliminary data.</text>
</comment>
<evidence type="ECO:0000313" key="3">
    <source>
        <dbReference type="Proteomes" id="UP000032564"/>
    </source>
</evidence>
<evidence type="ECO:0008006" key="4">
    <source>
        <dbReference type="Google" id="ProtNLM"/>
    </source>
</evidence>
<name>A0ABR5CZT2_9HYPH</name>
<keyword evidence="3" id="KW-1185">Reference proteome</keyword>
<accession>A0ABR5CZT2</accession>
<reference evidence="2 3" key="1">
    <citation type="submission" date="2014-12" db="EMBL/GenBank/DDBJ databases">
        <authorList>
            <person name="Kuzmanovic N."/>
            <person name="Pulawska J."/>
            <person name="Obradovic A."/>
        </authorList>
    </citation>
    <scope>NUCLEOTIDE SEQUENCE [LARGE SCALE GENOMIC DNA]</scope>
    <source>
        <strain evidence="2 3">KFB 330</strain>
    </source>
</reference>
<feature type="chain" id="PRO_5045242105" description="DUF1349 domain-containing protein" evidence="1">
    <location>
        <begin position="23"/>
        <end position="296"/>
    </location>
</feature>
<protein>
    <recommendedName>
        <fullName evidence="4">DUF1349 domain-containing protein</fullName>
    </recommendedName>
</protein>
<dbReference type="EMBL" id="JWIT01000038">
    <property type="protein sequence ID" value="KJF70322.1"/>
    <property type="molecule type" value="Genomic_DNA"/>
</dbReference>